<keyword evidence="9" id="KW-1185">Reference proteome</keyword>
<dbReference type="Gene3D" id="1.10.10.10">
    <property type="entry name" value="Winged helix-like DNA-binding domain superfamily/Winged helix DNA-binding domain"/>
    <property type="match status" value="1"/>
</dbReference>
<dbReference type="SMART" id="SM00421">
    <property type="entry name" value="HTH_LUXR"/>
    <property type="match status" value="1"/>
</dbReference>
<dbReference type="EMBL" id="LNCD01000059">
    <property type="protein sequence ID" value="KWV54591.1"/>
    <property type="molecule type" value="Genomic_DNA"/>
</dbReference>
<evidence type="ECO:0000313" key="7">
    <source>
        <dbReference type="EMBL" id="KWV48058.1"/>
    </source>
</evidence>
<dbReference type="EMBL" id="LNCD01000144">
    <property type="protein sequence ID" value="KWV40936.1"/>
    <property type="molecule type" value="Genomic_DNA"/>
</dbReference>
<sequence length="278" mass="31556">MLHTAEYKQIGEMIASCRETDFCARLAEWIRTDAAVDTLTMVVYRGSEPPIHLYDDFRNETARAGMMTYLTSTYVLNAFFQRHQTGLHSGVYRIRDLAPDAYLQSELYKGYEVVLSEREEIGYVTEGWPQGLEEIDIAVSLGNLVTAEIGLYRATDRGGFADEAIRLFQARMPVIEAAFHAYWSYSESRPASEEEAPRPNARIGFETFGACLTSREREVVTMILRGHSSESISYNLGISITTVKTHRKRAYEKLNISTQAELLSLFLEHVQSNYNAPH</sequence>
<protein>
    <recommendedName>
        <fullName evidence="4">HTH luxR-type domain-containing protein</fullName>
    </recommendedName>
</protein>
<evidence type="ECO:0000256" key="2">
    <source>
        <dbReference type="ARBA" id="ARBA00023125"/>
    </source>
</evidence>
<proteinExistence type="predicted"/>
<evidence type="ECO:0000313" key="5">
    <source>
        <dbReference type="EMBL" id="KWV40936.1"/>
    </source>
</evidence>
<gene>
    <name evidence="7" type="ORF">AS026_12135</name>
    <name evidence="6" type="ORF">AS026_12290</name>
    <name evidence="5" type="ORF">AS026_24535</name>
    <name evidence="8" type="ORF">AS026_38760</name>
</gene>
<dbReference type="GO" id="GO:0006355">
    <property type="term" value="P:regulation of DNA-templated transcription"/>
    <property type="evidence" value="ECO:0007669"/>
    <property type="project" value="InterPro"/>
</dbReference>
<dbReference type="PRINTS" id="PR00038">
    <property type="entry name" value="HTHLUXR"/>
</dbReference>
<dbReference type="PANTHER" id="PTHR44688:SF16">
    <property type="entry name" value="DNA-BINDING TRANSCRIPTIONAL ACTIVATOR DEVR_DOSR"/>
    <property type="match status" value="1"/>
</dbReference>
<evidence type="ECO:0000256" key="1">
    <source>
        <dbReference type="ARBA" id="ARBA00023015"/>
    </source>
</evidence>
<accession>A0A109J244</accession>
<evidence type="ECO:0000313" key="8">
    <source>
        <dbReference type="EMBL" id="KWV54591.1"/>
    </source>
</evidence>
<keyword evidence="3" id="KW-0804">Transcription</keyword>
<dbReference type="Pfam" id="PF00196">
    <property type="entry name" value="GerE"/>
    <property type="match status" value="1"/>
</dbReference>
<dbReference type="GO" id="GO:0003677">
    <property type="term" value="F:DNA binding"/>
    <property type="evidence" value="ECO:0007669"/>
    <property type="project" value="UniProtKB-KW"/>
</dbReference>
<name>A0A109J244_9HYPH</name>
<dbReference type="EMBL" id="LNCD01000100">
    <property type="protein sequence ID" value="KWV48009.1"/>
    <property type="molecule type" value="Genomic_DNA"/>
</dbReference>
<dbReference type="AlphaFoldDB" id="A0A109J244"/>
<dbReference type="EMBL" id="LNCD01000099">
    <property type="protein sequence ID" value="KWV48058.1"/>
    <property type="molecule type" value="Genomic_DNA"/>
</dbReference>
<dbReference type="InterPro" id="IPR000792">
    <property type="entry name" value="Tscrpt_reg_LuxR_C"/>
</dbReference>
<keyword evidence="1" id="KW-0805">Transcription regulation</keyword>
<dbReference type="OrthoDB" id="343383at2"/>
<dbReference type="PROSITE" id="PS00622">
    <property type="entry name" value="HTH_LUXR_1"/>
    <property type="match status" value="1"/>
</dbReference>
<evidence type="ECO:0000259" key="4">
    <source>
        <dbReference type="PROSITE" id="PS50043"/>
    </source>
</evidence>
<dbReference type="PANTHER" id="PTHR44688">
    <property type="entry name" value="DNA-BINDING TRANSCRIPTIONAL ACTIVATOR DEVR_DOSR"/>
    <property type="match status" value="1"/>
</dbReference>
<keyword evidence="2" id="KW-0238">DNA-binding</keyword>
<dbReference type="PROSITE" id="PS50043">
    <property type="entry name" value="HTH_LUXR_2"/>
    <property type="match status" value="1"/>
</dbReference>
<dbReference type="InterPro" id="IPR016032">
    <property type="entry name" value="Sig_transdc_resp-reg_C-effctor"/>
</dbReference>
<dbReference type="RefSeq" id="WP_007539333.1">
    <property type="nucleotide sequence ID" value="NZ_LNCD01000059.1"/>
</dbReference>
<comment type="caution">
    <text evidence="5">The sequence shown here is derived from an EMBL/GenBank/DDBJ whole genome shotgun (WGS) entry which is preliminary data.</text>
</comment>
<evidence type="ECO:0000256" key="3">
    <source>
        <dbReference type="ARBA" id="ARBA00023163"/>
    </source>
</evidence>
<evidence type="ECO:0000313" key="9">
    <source>
        <dbReference type="Proteomes" id="UP000068164"/>
    </source>
</evidence>
<feature type="domain" description="HTH luxR-type" evidence="4">
    <location>
        <begin position="206"/>
        <end position="270"/>
    </location>
</feature>
<dbReference type="Proteomes" id="UP000068164">
    <property type="component" value="Unassembled WGS sequence"/>
</dbReference>
<dbReference type="SUPFAM" id="SSF46894">
    <property type="entry name" value="C-terminal effector domain of the bipartite response regulators"/>
    <property type="match status" value="1"/>
</dbReference>
<dbReference type="CDD" id="cd06170">
    <property type="entry name" value="LuxR_C_like"/>
    <property type="match status" value="1"/>
</dbReference>
<evidence type="ECO:0000313" key="6">
    <source>
        <dbReference type="EMBL" id="KWV48009.1"/>
    </source>
</evidence>
<organism evidence="5 9">
    <name type="scientific">Rhizobium altiplani</name>
    <dbReference type="NCBI Taxonomy" id="1864509"/>
    <lineage>
        <taxon>Bacteria</taxon>
        <taxon>Pseudomonadati</taxon>
        <taxon>Pseudomonadota</taxon>
        <taxon>Alphaproteobacteria</taxon>
        <taxon>Hyphomicrobiales</taxon>
        <taxon>Rhizobiaceae</taxon>
        <taxon>Rhizobium/Agrobacterium group</taxon>
        <taxon>Rhizobium</taxon>
    </lineage>
</organism>
<dbReference type="InterPro" id="IPR036388">
    <property type="entry name" value="WH-like_DNA-bd_sf"/>
</dbReference>
<reference evidence="5 9" key="1">
    <citation type="submission" date="2015-11" db="EMBL/GenBank/DDBJ databases">
        <title>Draft Genome Sequence of the Strain BR 10423 (Rhizobium sp.) isolated from nodules of Mimosa pudica.</title>
        <authorList>
            <person name="Barauna A.C."/>
            <person name="Zilli J.E."/>
            <person name="Simoes-Araujo J.L."/>
            <person name="Reis V.M."/>
            <person name="James E.K."/>
            <person name="Reis F.B.Jr."/>
            <person name="Rouws L.F."/>
            <person name="Passos S.R."/>
            <person name="Gois S.R."/>
        </authorList>
    </citation>
    <scope>NUCLEOTIDE SEQUENCE [LARGE SCALE GENOMIC DNA]</scope>
    <source>
        <strain evidence="5 9">BR10423</strain>
    </source>
</reference>